<dbReference type="InterPro" id="IPR022567">
    <property type="entry name" value="DUF3459"/>
</dbReference>
<dbReference type="InterPro" id="IPR014756">
    <property type="entry name" value="Ig_E-set"/>
</dbReference>
<dbReference type="InterPro" id="IPR013780">
    <property type="entry name" value="Glyco_hydro_b"/>
</dbReference>
<dbReference type="Gene3D" id="1.10.10.760">
    <property type="entry name" value="E-set domains of sugar-utilizing enzymes"/>
    <property type="match status" value="1"/>
</dbReference>
<evidence type="ECO:0000313" key="16">
    <source>
        <dbReference type="EMBL" id="BDV43782.1"/>
    </source>
</evidence>
<dbReference type="CDD" id="cd11325">
    <property type="entry name" value="AmyAc_GTHase"/>
    <property type="match status" value="1"/>
</dbReference>
<evidence type="ECO:0000256" key="6">
    <source>
        <dbReference type="ARBA" id="ARBA00022490"/>
    </source>
</evidence>
<dbReference type="CDD" id="cd02853">
    <property type="entry name" value="E_set_MTHase_like_N"/>
    <property type="match status" value="1"/>
</dbReference>
<proteinExistence type="inferred from homology"/>
<evidence type="ECO:0000256" key="8">
    <source>
        <dbReference type="ARBA" id="ARBA00023277"/>
    </source>
</evidence>
<dbReference type="InterPro" id="IPR044901">
    <property type="entry name" value="Trehalose_TreZ_E-set_sf"/>
</dbReference>
<name>A0ABN6VYT0_9BACT</name>
<keyword evidence="17" id="KW-1185">Reference proteome</keyword>
<evidence type="ECO:0000259" key="15">
    <source>
        <dbReference type="SMART" id="SM00642"/>
    </source>
</evidence>
<feature type="domain" description="Glycosyl hydrolase family 13 catalytic" evidence="15">
    <location>
        <begin position="92"/>
        <end position="462"/>
    </location>
</feature>
<dbReference type="SUPFAM" id="SSF81296">
    <property type="entry name" value="E set domains"/>
    <property type="match status" value="1"/>
</dbReference>
<evidence type="ECO:0000256" key="10">
    <source>
        <dbReference type="ARBA" id="ARBA00032057"/>
    </source>
</evidence>
<dbReference type="InterPro" id="IPR004193">
    <property type="entry name" value="Glyco_hydro_13_N"/>
</dbReference>
<keyword evidence="6" id="KW-0963">Cytoplasm</keyword>
<comment type="pathway">
    <text evidence="2 14">Glycan biosynthesis; trehalose biosynthesis.</text>
</comment>
<dbReference type="InterPro" id="IPR013783">
    <property type="entry name" value="Ig-like_fold"/>
</dbReference>
<evidence type="ECO:0000256" key="12">
    <source>
        <dbReference type="ARBA" id="ARBA00034013"/>
    </source>
</evidence>
<evidence type="ECO:0000256" key="5">
    <source>
        <dbReference type="ARBA" id="ARBA00015938"/>
    </source>
</evidence>
<dbReference type="RefSeq" id="WP_281999903.1">
    <property type="nucleotide sequence ID" value="NZ_AP027151.1"/>
</dbReference>
<dbReference type="SUPFAM" id="SSF51011">
    <property type="entry name" value="Glycosyl hydrolase domain"/>
    <property type="match status" value="1"/>
</dbReference>
<evidence type="ECO:0000256" key="1">
    <source>
        <dbReference type="ARBA" id="ARBA00004496"/>
    </source>
</evidence>
<dbReference type="NCBIfam" id="TIGR02402">
    <property type="entry name" value="trehalose_TreZ"/>
    <property type="match status" value="1"/>
</dbReference>
<keyword evidence="7 14" id="KW-0378">Hydrolase</keyword>
<dbReference type="Pfam" id="PF02922">
    <property type="entry name" value="CBM_48"/>
    <property type="match status" value="1"/>
</dbReference>
<accession>A0ABN6VYT0</accession>
<evidence type="ECO:0000256" key="9">
    <source>
        <dbReference type="ARBA" id="ARBA00023295"/>
    </source>
</evidence>
<keyword evidence="8" id="KW-0119">Carbohydrate metabolism</keyword>
<comment type="catalytic activity">
    <reaction evidence="12 14">
        <text>hydrolysis of (1-&gt;4)-alpha-D-glucosidic linkage in 4-alpha-D-[(1-&gt;4)-alpha-D-glucanosyl]n trehalose to yield trehalose and (1-&gt;4)-alpha-D-glucan.</text>
        <dbReference type="EC" id="3.2.1.141"/>
    </reaction>
</comment>
<dbReference type="InterPro" id="IPR017853">
    <property type="entry name" value="GH"/>
</dbReference>
<dbReference type="SMART" id="SM00642">
    <property type="entry name" value="Aamy"/>
    <property type="match status" value="1"/>
</dbReference>
<comment type="similarity">
    <text evidence="3 14">Belongs to the glycosyl hydrolase 13 family.</text>
</comment>
<dbReference type="PANTHER" id="PTHR43651">
    <property type="entry name" value="1,4-ALPHA-GLUCAN-BRANCHING ENZYME"/>
    <property type="match status" value="1"/>
</dbReference>
<dbReference type="Proteomes" id="UP001317705">
    <property type="component" value="Chromosome"/>
</dbReference>
<dbReference type="Gene3D" id="3.20.20.80">
    <property type="entry name" value="Glycosidases"/>
    <property type="match status" value="1"/>
</dbReference>
<dbReference type="PIRSF" id="PIRSF006337">
    <property type="entry name" value="Trehalose_TreZ"/>
    <property type="match status" value="1"/>
</dbReference>
<dbReference type="PANTHER" id="PTHR43651:SF11">
    <property type="entry name" value="MALTO-OLIGOSYLTREHALOSE TREHALOHYDROLASE"/>
    <property type="match status" value="1"/>
</dbReference>
<comment type="subcellular location">
    <subcellularLocation>
        <location evidence="1">Cytoplasm</location>
    </subcellularLocation>
</comment>
<evidence type="ECO:0000256" key="11">
    <source>
        <dbReference type="ARBA" id="ARBA00033284"/>
    </source>
</evidence>
<evidence type="ECO:0000256" key="14">
    <source>
        <dbReference type="PIRNR" id="PIRNR006337"/>
    </source>
</evidence>
<evidence type="ECO:0000256" key="13">
    <source>
        <dbReference type="NCBIfam" id="TIGR02402"/>
    </source>
</evidence>
<evidence type="ECO:0000256" key="7">
    <source>
        <dbReference type="ARBA" id="ARBA00022801"/>
    </source>
</evidence>
<organism evidence="16 17">
    <name type="scientific">Geotalea uraniireducens</name>
    <dbReference type="NCBI Taxonomy" id="351604"/>
    <lineage>
        <taxon>Bacteria</taxon>
        <taxon>Pseudomonadati</taxon>
        <taxon>Thermodesulfobacteriota</taxon>
        <taxon>Desulfuromonadia</taxon>
        <taxon>Geobacterales</taxon>
        <taxon>Geobacteraceae</taxon>
        <taxon>Geotalea</taxon>
    </lineage>
</organism>
<dbReference type="SUPFAM" id="SSF51445">
    <property type="entry name" value="(Trans)glycosidases"/>
    <property type="match status" value="1"/>
</dbReference>
<reference evidence="16 17" key="1">
    <citation type="submission" date="2022-12" db="EMBL/GenBank/DDBJ databases">
        <title>Polyphasic characterization of Geotalea uranireducens NIT-SL11 newly isolated from a complex of sewage sludge and microbially reduced graphene oxide.</title>
        <authorList>
            <person name="Xie L."/>
            <person name="Yoshida N."/>
            <person name="Meng L."/>
        </authorList>
    </citation>
    <scope>NUCLEOTIDE SEQUENCE [LARGE SCALE GENOMIC DNA]</scope>
    <source>
        <strain evidence="16 17">NIT-SL11</strain>
    </source>
</reference>
<dbReference type="InterPro" id="IPR012768">
    <property type="entry name" value="Trehalose_TreZ"/>
</dbReference>
<dbReference type="InterPro" id="IPR006047">
    <property type="entry name" value="GH13_cat_dom"/>
</dbReference>
<dbReference type="Pfam" id="PF11941">
    <property type="entry name" value="DUF3459"/>
    <property type="match status" value="1"/>
</dbReference>
<evidence type="ECO:0000256" key="2">
    <source>
        <dbReference type="ARBA" id="ARBA00005199"/>
    </source>
</evidence>
<dbReference type="Gene3D" id="2.60.40.1180">
    <property type="entry name" value="Golgi alpha-mannosidase II"/>
    <property type="match status" value="1"/>
</dbReference>
<protein>
    <recommendedName>
        <fullName evidence="5 13">Malto-oligosyltrehalose trehalohydrolase</fullName>
        <shortName evidence="14">MTHase</shortName>
        <ecNumber evidence="4 13">3.2.1.141</ecNumber>
    </recommendedName>
    <alternativeName>
        <fullName evidence="11 14">4-alpha-D-((1-&gt;4)-alpha-D-glucano)trehalose trehalohydrolase</fullName>
    </alternativeName>
    <alternativeName>
        <fullName evidence="10 14">Maltooligosyl trehalose trehalohydrolase</fullName>
    </alternativeName>
</protein>
<sequence length="612" mass="67789">MTAPSWQLDLGATPSPAGTRFRVWAPRAKTVSVIGAGETAHELPLHREGEYFVGQSTDFRAGDRYRYLLDGTLLRPDPASRCQPEGVHGPSQVVDLTGFAWSDADWRGIDLTDLITYELHVGTFTPAGTFAAIIEELEYLVELGITAIELMPVGQFPGSRNWGYDGVYPYAPQHSYGGHAGLKQLVDACHRKGLAVVLDVVYNHLGPEGNYLHAFAPYFTDRYRTPWGEAVNFDGPYSDGVRHYVVANALHWLTEYHVDALRLDAIHGIFDFSPRHILRELAEAVHELSEELGRPLQVIAESDLNDVRTITPVDRGGHGLDAQWADDFHHALRAFLTGERQGYYGDFGAFSQLVTAFREGFVYSGQYSPFRKRRHGSSTATAPPRQLLVFAQNHDQIGNRPRGDRLGAVLTADQLRLVAAAVILSPYLPLIFMGEEYGEPAPFPYFVSHGDSALVDAVRRGRREEFATFAWQGEIPDPQGEATFRAARLDRTLRDREPHCRLLAFYRELFRLRRELPPLRRPSRAGTGITAFGREQVLVMVRSADAETLVCLFNFSAGEQALPLPGPAGRYRKLVDSAAEPWGGAGSPAAGHTAATALVLLAPFSAVVYRKE</sequence>
<evidence type="ECO:0000256" key="4">
    <source>
        <dbReference type="ARBA" id="ARBA00012268"/>
    </source>
</evidence>
<dbReference type="Gene3D" id="2.60.40.10">
    <property type="entry name" value="Immunoglobulins"/>
    <property type="match status" value="1"/>
</dbReference>
<gene>
    <name evidence="16" type="primary">treZ</name>
    <name evidence="16" type="ORF">GURASL_27050</name>
</gene>
<evidence type="ECO:0000256" key="3">
    <source>
        <dbReference type="ARBA" id="ARBA00008061"/>
    </source>
</evidence>
<keyword evidence="9 14" id="KW-0326">Glycosidase</keyword>
<dbReference type="EC" id="3.2.1.141" evidence="4 13"/>
<dbReference type="EMBL" id="AP027151">
    <property type="protein sequence ID" value="BDV43782.1"/>
    <property type="molecule type" value="Genomic_DNA"/>
</dbReference>
<dbReference type="Pfam" id="PF00128">
    <property type="entry name" value="Alpha-amylase"/>
    <property type="match status" value="1"/>
</dbReference>
<evidence type="ECO:0000313" key="17">
    <source>
        <dbReference type="Proteomes" id="UP001317705"/>
    </source>
</evidence>